<reference evidence="2" key="3">
    <citation type="submission" date="2023-05" db="EMBL/GenBank/DDBJ databases">
        <authorList>
            <person name="Smith C.H."/>
        </authorList>
    </citation>
    <scope>NUCLEOTIDE SEQUENCE</scope>
    <source>
        <strain evidence="2">CHS0354</strain>
        <tissue evidence="2">Mantle</tissue>
    </source>
</reference>
<comment type="caution">
    <text evidence="2">The sequence shown here is derived from an EMBL/GenBank/DDBJ whole genome shotgun (WGS) entry which is preliminary data.</text>
</comment>
<dbReference type="AlphaFoldDB" id="A0AAE0WCB0"/>
<protein>
    <recommendedName>
        <fullName evidence="1">Peptidase M1 membrane alanine aminopeptidase domain-containing protein</fullName>
    </recommendedName>
</protein>
<dbReference type="Gene3D" id="1.10.390.10">
    <property type="entry name" value="Neutral Protease Domain 2"/>
    <property type="match status" value="1"/>
</dbReference>
<keyword evidence="3" id="KW-1185">Reference proteome</keyword>
<reference evidence="2" key="1">
    <citation type="journal article" date="2021" name="Genome Biol. Evol.">
        <title>A High-Quality Reference Genome for a Parasitic Bivalve with Doubly Uniparental Inheritance (Bivalvia: Unionida).</title>
        <authorList>
            <person name="Smith C.H."/>
        </authorList>
    </citation>
    <scope>NUCLEOTIDE SEQUENCE</scope>
    <source>
        <strain evidence="2">CHS0354</strain>
    </source>
</reference>
<dbReference type="GO" id="GO:0005615">
    <property type="term" value="C:extracellular space"/>
    <property type="evidence" value="ECO:0007669"/>
    <property type="project" value="TreeGrafter"/>
</dbReference>
<dbReference type="GO" id="GO:0008270">
    <property type="term" value="F:zinc ion binding"/>
    <property type="evidence" value="ECO:0007669"/>
    <property type="project" value="InterPro"/>
</dbReference>
<evidence type="ECO:0000313" key="2">
    <source>
        <dbReference type="EMBL" id="KAK3609376.1"/>
    </source>
</evidence>
<dbReference type="Proteomes" id="UP001195483">
    <property type="component" value="Unassembled WGS sequence"/>
</dbReference>
<organism evidence="2 3">
    <name type="scientific">Potamilus streckersoni</name>
    <dbReference type="NCBI Taxonomy" id="2493646"/>
    <lineage>
        <taxon>Eukaryota</taxon>
        <taxon>Metazoa</taxon>
        <taxon>Spiralia</taxon>
        <taxon>Lophotrochozoa</taxon>
        <taxon>Mollusca</taxon>
        <taxon>Bivalvia</taxon>
        <taxon>Autobranchia</taxon>
        <taxon>Heteroconchia</taxon>
        <taxon>Palaeoheterodonta</taxon>
        <taxon>Unionida</taxon>
        <taxon>Unionoidea</taxon>
        <taxon>Unionidae</taxon>
        <taxon>Ambleminae</taxon>
        <taxon>Lampsilini</taxon>
        <taxon>Potamilus</taxon>
    </lineage>
</organism>
<dbReference type="PANTHER" id="PTHR11533:SF294">
    <property type="entry name" value="THYROTROPIN-RELEASING HORMONE-DEGRADING ECTOENZYME"/>
    <property type="match status" value="1"/>
</dbReference>
<dbReference type="Pfam" id="PF01433">
    <property type="entry name" value="Peptidase_M1"/>
    <property type="match status" value="2"/>
</dbReference>
<sequence>MIAVPEHIFNAMENWGLITYSENGMLYQEGVTSEVSKNFAAILIAHEISHQIDARVYASFCVSVRFIWVLFVYICDFNACYEWFGNLVTPEWWDDLWLNEGFATYMMFLGVDAVTPEWKMVV</sequence>
<proteinExistence type="predicted"/>
<reference evidence="2" key="2">
    <citation type="journal article" date="2021" name="Genome Biol. Evol.">
        <title>Developing a high-quality reference genome for a parasitic bivalve with doubly uniparental inheritance (Bivalvia: Unionida).</title>
        <authorList>
            <person name="Smith C.H."/>
        </authorList>
    </citation>
    <scope>NUCLEOTIDE SEQUENCE</scope>
    <source>
        <strain evidence="2">CHS0354</strain>
        <tissue evidence="2">Mantle</tissue>
    </source>
</reference>
<dbReference type="GO" id="GO:0005737">
    <property type="term" value="C:cytoplasm"/>
    <property type="evidence" value="ECO:0007669"/>
    <property type="project" value="TreeGrafter"/>
</dbReference>
<evidence type="ECO:0000313" key="3">
    <source>
        <dbReference type="Proteomes" id="UP001195483"/>
    </source>
</evidence>
<feature type="domain" description="Peptidase M1 membrane alanine aminopeptidase" evidence="1">
    <location>
        <begin position="80"/>
        <end position="120"/>
    </location>
</feature>
<dbReference type="GO" id="GO:0016020">
    <property type="term" value="C:membrane"/>
    <property type="evidence" value="ECO:0007669"/>
    <property type="project" value="TreeGrafter"/>
</dbReference>
<name>A0AAE0WCB0_9BIVA</name>
<gene>
    <name evidence="2" type="ORF">CHS0354_036617</name>
</gene>
<dbReference type="PANTHER" id="PTHR11533">
    <property type="entry name" value="PROTEASE M1 ZINC METALLOPROTEASE"/>
    <property type="match status" value="1"/>
</dbReference>
<dbReference type="GO" id="GO:0070006">
    <property type="term" value="F:metalloaminopeptidase activity"/>
    <property type="evidence" value="ECO:0007669"/>
    <property type="project" value="TreeGrafter"/>
</dbReference>
<dbReference type="SUPFAM" id="SSF55486">
    <property type="entry name" value="Metalloproteases ('zincins'), catalytic domain"/>
    <property type="match status" value="2"/>
</dbReference>
<dbReference type="InterPro" id="IPR014782">
    <property type="entry name" value="Peptidase_M1_dom"/>
</dbReference>
<dbReference type="InterPro" id="IPR050344">
    <property type="entry name" value="Peptidase_M1_aminopeptidases"/>
</dbReference>
<evidence type="ECO:0000259" key="1">
    <source>
        <dbReference type="Pfam" id="PF01433"/>
    </source>
</evidence>
<accession>A0AAE0WCB0</accession>
<dbReference type="GO" id="GO:0042277">
    <property type="term" value="F:peptide binding"/>
    <property type="evidence" value="ECO:0007669"/>
    <property type="project" value="TreeGrafter"/>
</dbReference>
<dbReference type="InterPro" id="IPR027268">
    <property type="entry name" value="Peptidase_M4/M1_CTD_sf"/>
</dbReference>
<dbReference type="EMBL" id="JAEAOA010002143">
    <property type="protein sequence ID" value="KAK3609376.1"/>
    <property type="molecule type" value="Genomic_DNA"/>
</dbReference>
<dbReference type="GO" id="GO:0043171">
    <property type="term" value="P:peptide catabolic process"/>
    <property type="evidence" value="ECO:0007669"/>
    <property type="project" value="TreeGrafter"/>
</dbReference>
<feature type="domain" description="Peptidase M1 membrane alanine aminopeptidase" evidence="1">
    <location>
        <begin position="1"/>
        <end position="51"/>
    </location>
</feature>
<dbReference type="GO" id="GO:0006508">
    <property type="term" value="P:proteolysis"/>
    <property type="evidence" value="ECO:0007669"/>
    <property type="project" value="TreeGrafter"/>
</dbReference>